<accession>A0A9P5Y438</accession>
<proteinExistence type="predicted"/>
<name>A0A9P5Y438_9AGAR</name>
<keyword evidence="2" id="KW-1185">Reference proteome</keyword>
<reference evidence="1" key="1">
    <citation type="submission" date="2020-11" db="EMBL/GenBank/DDBJ databases">
        <authorList>
            <consortium name="DOE Joint Genome Institute"/>
            <person name="Ahrendt S."/>
            <person name="Riley R."/>
            <person name="Andreopoulos W."/>
            <person name="Labutti K."/>
            <person name="Pangilinan J."/>
            <person name="Ruiz-Duenas F.J."/>
            <person name="Barrasa J.M."/>
            <person name="Sanchez-Garcia M."/>
            <person name="Camarero S."/>
            <person name="Miyauchi S."/>
            <person name="Serrano A."/>
            <person name="Linde D."/>
            <person name="Babiker R."/>
            <person name="Drula E."/>
            <person name="Ayuso-Fernandez I."/>
            <person name="Pacheco R."/>
            <person name="Padilla G."/>
            <person name="Ferreira P."/>
            <person name="Barriuso J."/>
            <person name="Kellner H."/>
            <person name="Castanera R."/>
            <person name="Alfaro M."/>
            <person name="Ramirez L."/>
            <person name="Pisabarro A.G."/>
            <person name="Kuo A."/>
            <person name="Tritt A."/>
            <person name="Lipzen A."/>
            <person name="He G."/>
            <person name="Yan M."/>
            <person name="Ng V."/>
            <person name="Cullen D."/>
            <person name="Martin F."/>
            <person name="Rosso M.-N."/>
            <person name="Henrissat B."/>
            <person name="Hibbett D."/>
            <person name="Martinez A.T."/>
            <person name="Grigoriev I.V."/>
        </authorList>
    </citation>
    <scope>NUCLEOTIDE SEQUENCE</scope>
    <source>
        <strain evidence="1">CBS 247.69</strain>
    </source>
</reference>
<sequence length="70" mass="7729">MWRMTAWHKMIDPCSLTIGSRKWGGGKPTSYVAVPHGSSGAFSCCGYIASAPCGVSIGWFVRVYYHDFDH</sequence>
<dbReference type="Proteomes" id="UP000807353">
    <property type="component" value="Unassembled WGS sequence"/>
</dbReference>
<evidence type="ECO:0000313" key="2">
    <source>
        <dbReference type="Proteomes" id="UP000807353"/>
    </source>
</evidence>
<comment type="caution">
    <text evidence="1">The sequence shown here is derived from an EMBL/GenBank/DDBJ whole genome shotgun (WGS) entry which is preliminary data.</text>
</comment>
<protein>
    <submittedName>
        <fullName evidence="1">Uncharacterized protein</fullName>
    </submittedName>
</protein>
<evidence type="ECO:0000313" key="1">
    <source>
        <dbReference type="EMBL" id="KAF9462319.1"/>
    </source>
</evidence>
<dbReference type="EMBL" id="MU150273">
    <property type="protein sequence ID" value="KAF9462319.1"/>
    <property type="molecule type" value="Genomic_DNA"/>
</dbReference>
<dbReference type="AlphaFoldDB" id="A0A9P5Y438"/>
<organism evidence="1 2">
    <name type="scientific">Collybia nuda</name>
    <dbReference type="NCBI Taxonomy" id="64659"/>
    <lineage>
        <taxon>Eukaryota</taxon>
        <taxon>Fungi</taxon>
        <taxon>Dikarya</taxon>
        <taxon>Basidiomycota</taxon>
        <taxon>Agaricomycotina</taxon>
        <taxon>Agaricomycetes</taxon>
        <taxon>Agaricomycetidae</taxon>
        <taxon>Agaricales</taxon>
        <taxon>Tricholomatineae</taxon>
        <taxon>Clitocybaceae</taxon>
        <taxon>Collybia</taxon>
    </lineage>
</organism>
<gene>
    <name evidence="1" type="ORF">BDZ94DRAFT_1261592</name>
</gene>